<keyword evidence="1" id="KW-0175">Coiled coil</keyword>
<accession>A0A857D0N2</accession>
<feature type="coiled-coil region" evidence="1">
    <location>
        <begin position="31"/>
        <end position="65"/>
    </location>
</feature>
<dbReference type="AlphaFoldDB" id="A0A857D0N2"/>
<gene>
    <name evidence="2" type="ORF">GQR42_04295</name>
</gene>
<name>A0A857D0N2_MICAE</name>
<dbReference type="EMBL" id="CP046973">
    <property type="protein sequence ID" value="QGZ88939.1"/>
    <property type="molecule type" value="Genomic_DNA"/>
</dbReference>
<proteinExistence type="predicted"/>
<evidence type="ECO:0000313" key="2">
    <source>
        <dbReference type="EMBL" id="QGZ88939.1"/>
    </source>
</evidence>
<reference evidence="2 3" key="1">
    <citation type="submission" date="2019-12" db="EMBL/GenBank/DDBJ databases">
        <title>Complete genome sequence of Microcystis aeruginosa strain FD4.</title>
        <authorList>
            <person name="Urakawa H."/>
        </authorList>
    </citation>
    <scope>NUCLEOTIDE SEQUENCE [LARGE SCALE GENOMIC DNA]</scope>
    <source>
        <strain evidence="2 3">FD4</strain>
    </source>
</reference>
<evidence type="ECO:0000256" key="1">
    <source>
        <dbReference type="SAM" id="Coils"/>
    </source>
</evidence>
<organism evidence="2 3">
    <name type="scientific">Microcystis aeruginosa FD4</name>
    <dbReference type="NCBI Taxonomy" id="2686288"/>
    <lineage>
        <taxon>Bacteria</taxon>
        <taxon>Bacillati</taxon>
        <taxon>Cyanobacteriota</taxon>
        <taxon>Cyanophyceae</taxon>
        <taxon>Oscillatoriophycideae</taxon>
        <taxon>Chroococcales</taxon>
        <taxon>Microcystaceae</taxon>
        <taxon>Microcystis</taxon>
    </lineage>
</organism>
<evidence type="ECO:0000313" key="3">
    <source>
        <dbReference type="Proteomes" id="UP000438345"/>
    </source>
</evidence>
<sequence length="108" mass="13093">MANSSDYQLGSIMAEVKLKSKHLNSLKKFIEDALTERLRELQEGIKRTQERITFFENRYQMQTQEFLRRFENNQLQHTLDFDEWMGEAWMLEALLQDKEEIEEIEFVD</sequence>
<protein>
    <submittedName>
        <fullName evidence="2">Uncharacterized protein</fullName>
    </submittedName>
</protein>
<dbReference type="Proteomes" id="UP000438345">
    <property type="component" value="Chromosome"/>
</dbReference>